<comment type="caution">
    <text evidence="1">The sequence shown here is derived from an EMBL/GenBank/DDBJ whole genome shotgun (WGS) entry which is preliminary data.</text>
</comment>
<reference evidence="1" key="2">
    <citation type="submission" date="2020-09" db="EMBL/GenBank/DDBJ databases">
        <authorList>
            <person name="Sun Q."/>
            <person name="Ohkuma M."/>
        </authorList>
    </citation>
    <scope>NUCLEOTIDE SEQUENCE</scope>
    <source>
        <strain evidence="1">JCM 4369</strain>
    </source>
</reference>
<dbReference type="Pfam" id="PF13822">
    <property type="entry name" value="ACC_epsilon"/>
    <property type="match status" value="1"/>
</dbReference>
<evidence type="ECO:0008006" key="3">
    <source>
        <dbReference type="Google" id="ProtNLM"/>
    </source>
</evidence>
<dbReference type="AlphaFoldDB" id="A0A918IAY1"/>
<dbReference type="InterPro" id="IPR032716">
    <property type="entry name" value="ACC_epsilon"/>
</dbReference>
<evidence type="ECO:0000313" key="2">
    <source>
        <dbReference type="Proteomes" id="UP000618795"/>
    </source>
</evidence>
<name>A0A918IAY1_9ACTN</name>
<gene>
    <name evidence="1" type="ORF">GCM10010260_24600</name>
</gene>
<dbReference type="EMBL" id="BMTD01000004">
    <property type="protein sequence ID" value="GGU89496.1"/>
    <property type="molecule type" value="Genomic_DNA"/>
</dbReference>
<dbReference type="GO" id="GO:0004658">
    <property type="term" value="F:propionyl-CoA carboxylase activity"/>
    <property type="evidence" value="ECO:0007669"/>
    <property type="project" value="InterPro"/>
</dbReference>
<keyword evidence="2" id="KW-1185">Reference proteome</keyword>
<sequence length="62" mass="6782">MTDETHITVVRGRPDAAELAAVTAVLLALARRDREPDQEAKAAYADWTVKSAGHRVPSWPGR</sequence>
<proteinExistence type="predicted"/>
<dbReference type="GO" id="GO:0003989">
    <property type="term" value="F:acetyl-CoA carboxylase activity"/>
    <property type="evidence" value="ECO:0007669"/>
    <property type="project" value="InterPro"/>
</dbReference>
<accession>A0A918IAY1</accession>
<organism evidence="1 2">
    <name type="scientific">Streptomyces filipinensis</name>
    <dbReference type="NCBI Taxonomy" id="66887"/>
    <lineage>
        <taxon>Bacteria</taxon>
        <taxon>Bacillati</taxon>
        <taxon>Actinomycetota</taxon>
        <taxon>Actinomycetes</taxon>
        <taxon>Kitasatosporales</taxon>
        <taxon>Streptomycetaceae</taxon>
        <taxon>Streptomyces</taxon>
    </lineage>
</organism>
<dbReference type="RefSeq" id="WP_191873354.1">
    <property type="nucleotide sequence ID" value="NZ_BMTD01000004.1"/>
</dbReference>
<evidence type="ECO:0000313" key="1">
    <source>
        <dbReference type="EMBL" id="GGU89496.1"/>
    </source>
</evidence>
<dbReference type="Proteomes" id="UP000618795">
    <property type="component" value="Unassembled WGS sequence"/>
</dbReference>
<protein>
    <recommendedName>
        <fullName evidence="3">Acyl-CoA carboxylase subunit epsilon</fullName>
    </recommendedName>
</protein>
<reference evidence="1" key="1">
    <citation type="journal article" date="2014" name="Int. J. Syst. Evol. Microbiol.">
        <title>Complete genome sequence of Corynebacterium casei LMG S-19264T (=DSM 44701T), isolated from a smear-ripened cheese.</title>
        <authorList>
            <consortium name="US DOE Joint Genome Institute (JGI-PGF)"/>
            <person name="Walter F."/>
            <person name="Albersmeier A."/>
            <person name="Kalinowski J."/>
            <person name="Ruckert C."/>
        </authorList>
    </citation>
    <scope>NUCLEOTIDE SEQUENCE</scope>
    <source>
        <strain evidence="1">JCM 4369</strain>
    </source>
</reference>